<dbReference type="AlphaFoldDB" id="A0AAV4NVY0"/>
<gene>
    <name evidence="1" type="ORF">CDAR_437451</name>
</gene>
<accession>A0AAV4NVY0</accession>
<dbReference type="Proteomes" id="UP001054837">
    <property type="component" value="Unassembled WGS sequence"/>
</dbReference>
<name>A0AAV4NVY0_9ARAC</name>
<sequence length="180" mass="20687">MSVFTDFNKRYPQILPCHSGLLVERNPPQRNERPIIILSHRNHCSKSLLVEQGRRPVEKRTIDHSSPTVVVTLKIPLCKIYVGGKILNFNYHGINVFSERHGISRFTTIGSASIWLKAASHLRFIGKISSSRVGELGRFQLRGPSVPSTSQRKIYGDFRRLHRTPTPLRCNHEQCRFCWT</sequence>
<organism evidence="1 2">
    <name type="scientific">Caerostris darwini</name>
    <dbReference type="NCBI Taxonomy" id="1538125"/>
    <lineage>
        <taxon>Eukaryota</taxon>
        <taxon>Metazoa</taxon>
        <taxon>Ecdysozoa</taxon>
        <taxon>Arthropoda</taxon>
        <taxon>Chelicerata</taxon>
        <taxon>Arachnida</taxon>
        <taxon>Araneae</taxon>
        <taxon>Araneomorphae</taxon>
        <taxon>Entelegynae</taxon>
        <taxon>Araneoidea</taxon>
        <taxon>Araneidae</taxon>
        <taxon>Caerostris</taxon>
    </lineage>
</organism>
<dbReference type="EMBL" id="BPLQ01002032">
    <property type="protein sequence ID" value="GIX87905.1"/>
    <property type="molecule type" value="Genomic_DNA"/>
</dbReference>
<reference evidence="1 2" key="1">
    <citation type="submission" date="2021-06" db="EMBL/GenBank/DDBJ databases">
        <title>Caerostris darwini draft genome.</title>
        <authorList>
            <person name="Kono N."/>
            <person name="Arakawa K."/>
        </authorList>
    </citation>
    <scope>NUCLEOTIDE SEQUENCE [LARGE SCALE GENOMIC DNA]</scope>
</reference>
<protein>
    <submittedName>
        <fullName evidence="1">Uncharacterized protein</fullName>
    </submittedName>
</protein>
<proteinExistence type="predicted"/>
<comment type="caution">
    <text evidence="1">The sequence shown here is derived from an EMBL/GenBank/DDBJ whole genome shotgun (WGS) entry which is preliminary data.</text>
</comment>
<evidence type="ECO:0000313" key="2">
    <source>
        <dbReference type="Proteomes" id="UP001054837"/>
    </source>
</evidence>
<keyword evidence="2" id="KW-1185">Reference proteome</keyword>
<evidence type="ECO:0000313" key="1">
    <source>
        <dbReference type="EMBL" id="GIX87905.1"/>
    </source>
</evidence>